<organism evidence="1 2">
    <name type="scientific">Eumeta variegata</name>
    <name type="common">Bagworm moth</name>
    <name type="synonym">Eumeta japonica</name>
    <dbReference type="NCBI Taxonomy" id="151549"/>
    <lineage>
        <taxon>Eukaryota</taxon>
        <taxon>Metazoa</taxon>
        <taxon>Ecdysozoa</taxon>
        <taxon>Arthropoda</taxon>
        <taxon>Hexapoda</taxon>
        <taxon>Insecta</taxon>
        <taxon>Pterygota</taxon>
        <taxon>Neoptera</taxon>
        <taxon>Endopterygota</taxon>
        <taxon>Lepidoptera</taxon>
        <taxon>Glossata</taxon>
        <taxon>Ditrysia</taxon>
        <taxon>Tineoidea</taxon>
        <taxon>Psychidae</taxon>
        <taxon>Oiketicinae</taxon>
        <taxon>Eumeta</taxon>
    </lineage>
</organism>
<gene>
    <name evidence="1" type="ORF">EVAR_89717_1</name>
</gene>
<keyword evidence="2" id="KW-1185">Reference proteome</keyword>
<protein>
    <submittedName>
        <fullName evidence="1">Uncharacterized protein</fullName>
    </submittedName>
</protein>
<evidence type="ECO:0000313" key="2">
    <source>
        <dbReference type="Proteomes" id="UP000299102"/>
    </source>
</evidence>
<dbReference type="AlphaFoldDB" id="A0A4C1Y4X0"/>
<evidence type="ECO:0000313" key="1">
    <source>
        <dbReference type="EMBL" id="GBP70403.1"/>
    </source>
</evidence>
<dbReference type="Proteomes" id="UP000299102">
    <property type="component" value="Unassembled WGS sequence"/>
</dbReference>
<reference evidence="1 2" key="1">
    <citation type="journal article" date="2019" name="Commun. Biol.">
        <title>The bagworm genome reveals a unique fibroin gene that provides high tensile strength.</title>
        <authorList>
            <person name="Kono N."/>
            <person name="Nakamura H."/>
            <person name="Ohtoshi R."/>
            <person name="Tomita M."/>
            <person name="Numata K."/>
            <person name="Arakawa K."/>
        </authorList>
    </citation>
    <scope>NUCLEOTIDE SEQUENCE [LARGE SCALE GENOMIC DNA]</scope>
</reference>
<comment type="caution">
    <text evidence="1">The sequence shown here is derived from an EMBL/GenBank/DDBJ whole genome shotgun (WGS) entry which is preliminary data.</text>
</comment>
<accession>A0A4C1Y4X0</accession>
<proteinExistence type="predicted"/>
<dbReference type="EMBL" id="BGZK01001073">
    <property type="protein sequence ID" value="GBP70403.1"/>
    <property type="molecule type" value="Genomic_DNA"/>
</dbReference>
<name>A0A4C1Y4X0_EUMVA</name>
<sequence>MSSSGLECHEAPPGGTSFSHWYNQCSALTSPVPIFVTVSLTADSSGARPRGSRRVAACARMEQRMVAAVTLCAAFARQYARGCVFCYALETEFSLQSPISHHSFSAKGVTRGELYARRALRTLCCHFGLRVHFEGFTPPRCAIISWCLLRLTERRRPGVDLWLTWLSRKSASTISLAS</sequence>